<keyword evidence="2" id="KW-0472">Membrane</keyword>
<dbReference type="SUPFAM" id="SSF53448">
    <property type="entry name" value="Nucleotide-diphospho-sugar transferases"/>
    <property type="match status" value="1"/>
</dbReference>
<name>A0A9P9EE81_9PLEO</name>
<evidence type="ECO:0000256" key="1">
    <source>
        <dbReference type="ARBA" id="ARBA00009003"/>
    </source>
</evidence>
<proteinExistence type="inferred from homology"/>
<keyword evidence="2" id="KW-0812">Transmembrane</keyword>
<reference evidence="3" key="1">
    <citation type="journal article" date="2021" name="Nat. Commun.">
        <title>Genetic determinants of endophytism in the Arabidopsis root mycobiome.</title>
        <authorList>
            <person name="Mesny F."/>
            <person name="Miyauchi S."/>
            <person name="Thiergart T."/>
            <person name="Pickel B."/>
            <person name="Atanasova L."/>
            <person name="Karlsson M."/>
            <person name="Huettel B."/>
            <person name="Barry K.W."/>
            <person name="Haridas S."/>
            <person name="Chen C."/>
            <person name="Bauer D."/>
            <person name="Andreopoulos W."/>
            <person name="Pangilinan J."/>
            <person name="LaButti K."/>
            <person name="Riley R."/>
            <person name="Lipzen A."/>
            <person name="Clum A."/>
            <person name="Drula E."/>
            <person name="Henrissat B."/>
            <person name="Kohler A."/>
            <person name="Grigoriev I.V."/>
            <person name="Martin F.M."/>
            <person name="Hacquard S."/>
        </authorList>
    </citation>
    <scope>NUCLEOTIDE SEQUENCE</scope>
    <source>
        <strain evidence="3">MPI-CAGE-CH-0243</strain>
    </source>
</reference>
<keyword evidence="3" id="KW-0808">Transferase</keyword>
<evidence type="ECO:0000313" key="3">
    <source>
        <dbReference type="EMBL" id="KAH7134906.1"/>
    </source>
</evidence>
<evidence type="ECO:0000256" key="2">
    <source>
        <dbReference type="SAM" id="Phobius"/>
    </source>
</evidence>
<dbReference type="GO" id="GO:0000136">
    <property type="term" value="C:mannan polymerase complex"/>
    <property type="evidence" value="ECO:0007669"/>
    <property type="project" value="TreeGrafter"/>
</dbReference>
<dbReference type="OrthoDB" id="409543at2759"/>
<comment type="similarity">
    <text evidence="1">Belongs to the glycosyltransferase 32 family.</text>
</comment>
<feature type="transmembrane region" description="Helical" evidence="2">
    <location>
        <begin position="21"/>
        <end position="42"/>
    </location>
</feature>
<dbReference type="Gene3D" id="3.90.550.20">
    <property type="match status" value="1"/>
</dbReference>
<dbReference type="InterPro" id="IPR029044">
    <property type="entry name" value="Nucleotide-diphossugar_trans"/>
</dbReference>
<keyword evidence="2" id="KW-1133">Transmembrane helix</keyword>
<sequence length="489" mass="56204">MPVHSPIVSQFRGKLTSQVRRVLPAYLLLIGLVLFFTNIHFFQAPIRAAHRYKRELKYQQPIKASTSVIPKKIWQTWKVGPLAFEDRDSNTAKTWPAKNPNYRYEVLTDDNAMQYIEWHYGPYGFNRPDIIQMYRELEITIIKADLLRYLIIYAEGGVYADIDVECLRPLDRFIPERYSEQDVDMIIGVEIDEPAFETHPILGSKCKSFCQWTFAAKPRLPVMMRLIENIQEWLQELSRQKGVPISKLELDFNEVISGTGPSAFTQAVLEQMTAQNHGREVTWDQFHNLAESRLINGILVLNVEAFAAGQGHSDSGNHDSRGALVKHHYHASGWPSRHPRHSHVMYGEVEKCNWEPNCVRQWDTDVEEWKTLSKEEQVCFYSAEDSIAQQGTTKALFYRFDEMVQTAAELVARLKTIINVNDSQFPLTSLPFCSVGKFIVVVNPGDEFRSVFVAGAWGYRSQSGSVVDDRSYGGVKNDGLYRERERENL</sequence>
<dbReference type="Proteomes" id="UP000700596">
    <property type="component" value="Unassembled WGS sequence"/>
</dbReference>
<protein>
    <submittedName>
        <fullName evidence="3">Nucleotide-diphospho-sugar transferase</fullName>
    </submittedName>
</protein>
<dbReference type="EMBL" id="JAGMWT010000002">
    <property type="protein sequence ID" value="KAH7134906.1"/>
    <property type="molecule type" value="Genomic_DNA"/>
</dbReference>
<dbReference type="GO" id="GO:0006487">
    <property type="term" value="P:protein N-linked glycosylation"/>
    <property type="evidence" value="ECO:0007669"/>
    <property type="project" value="TreeGrafter"/>
</dbReference>
<keyword evidence="4" id="KW-1185">Reference proteome</keyword>
<dbReference type="InterPro" id="IPR039367">
    <property type="entry name" value="Och1-like"/>
</dbReference>
<dbReference type="Pfam" id="PF04488">
    <property type="entry name" value="Gly_transf_sug"/>
    <property type="match status" value="1"/>
</dbReference>
<dbReference type="FunFam" id="3.90.550.20:FF:000004">
    <property type="entry name" value="Glycosyltransferase family 32 protein"/>
    <property type="match status" value="1"/>
</dbReference>
<organism evidence="3 4">
    <name type="scientific">Dendryphion nanum</name>
    <dbReference type="NCBI Taxonomy" id="256645"/>
    <lineage>
        <taxon>Eukaryota</taxon>
        <taxon>Fungi</taxon>
        <taxon>Dikarya</taxon>
        <taxon>Ascomycota</taxon>
        <taxon>Pezizomycotina</taxon>
        <taxon>Dothideomycetes</taxon>
        <taxon>Pleosporomycetidae</taxon>
        <taxon>Pleosporales</taxon>
        <taxon>Torulaceae</taxon>
        <taxon>Dendryphion</taxon>
    </lineage>
</organism>
<dbReference type="InterPro" id="IPR007577">
    <property type="entry name" value="GlycoTrfase_DXD_sugar-bd_CS"/>
</dbReference>
<dbReference type="GO" id="GO:0000009">
    <property type="term" value="F:alpha-1,6-mannosyltransferase activity"/>
    <property type="evidence" value="ECO:0007669"/>
    <property type="project" value="InterPro"/>
</dbReference>
<comment type="caution">
    <text evidence="3">The sequence shown here is derived from an EMBL/GenBank/DDBJ whole genome shotgun (WGS) entry which is preliminary data.</text>
</comment>
<dbReference type="PANTHER" id="PTHR31834">
    <property type="entry name" value="INITIATION-SPECIFIC ALPHA-1,6-MANNOSYLTRANSFERASE"/>
    <property type="match status" value="1"/>
</dbReference>
<gene>
    <name evidence="3" type="ORF">B0J11DRAFT_501769</name>
</gene>
<evidence type="ECO:0000313" key="4">
    <source>
        <dbReference type="Proteomes" id="UP000700596"/>
    </source>
</evidence>
<dbReference type="AlphaFoldDB" id="A0A9P9EE81"/>
<accession>A0A9P9EE81</accession>
<dbReference type="PANTHER" id="PTHR31834:SF8">
    <property type="entry name" value="TRANSFERASE, PUTATIVE (AFU_ORTHOLOGUE AFUA_6G14040)-RELATED"/>
    <property type="match status" value="1"/>
</dbReference>